<reference evidence="2" key="2">
    <citation type="submission" date="2021-01" db="EMBL/GenBank/DDBJ databases">
        <authorList>
            <person name="Schikora-Tamarit M.A."/>
        </authorList>
    </citation>
    <scope>NUCLEOTIDE SEQUENCE</scope>
    <source>
        <strain evidence="2">CBS2887</strain>
    </source>
</reference>
<dbReference type="SMART" id="SM00175">
    <property type="entry name" value="RAB"/>
    <property type="match status" value="1"/>
</dbReference>
<organism evidence="2 3">
    <name type="scientific">Wickerhamomyces pijperi</name>
    <name type="common">Yeast</name>
    <name type="synonym">Pichia pijperi</name>
    <dbReference type="NCBI Taxonomy" id="599730"/>
    <lineage>
        <taxon>Eukaryota</taxon>
        <taxon>Fungi</taxon>
        <taxon>Dikarya</taxon>
        <taxon>Ascomycota</taxon>
        <taxon>Saccharomycotina</taxon>
        <taxon>Saccharomycetes</taxon>
        <taxon>Phaffomycetales</taxon>
        <taxon>Wickerhamomycetaceae</taxon>
        <taxon>Wickerhamomyces</taxon>
    </lineage>
</organism>
<evidence type="ECO:0000256" key="1">
    <source>
        <dbReference type="ARBA" id="ARBA00022741"/>
    </source>
</evidence>
<dbReference type="SUPFAM" id="SSF52540">
    <property type="entry name" value="P-loop containing nucleoside triphosphate hydrolases"/>
    <property type="match status" value="1"/>
</dbReference>
<dbReference type="InterPro" id="IPR001806">
    <property type="entry name" value="Small_GTPase"/>
</dbReference>
<keyword evidence="3" id="KW-1185">Reference proteome</keyword>
<comment type="caution">
    <text evidence="2">The sequence shown here is derived from an EMBL/GenBank/DDBJ whole genome shotgun (WGS) entry which is preliminary data.</text>
</comment>
<dbReference type="SMART" id="SM00174">
    <property type="entry name" value="RHO"/>
    <property type="match status" value="1"/>
</dbReference>
<dbReference type="PANTHER" id="PTHR47978">
    <property type="match status" value="1"/>
</dbReference>
<accession>A0A9P8Q677</accession>
<dbReference type="OrthoDB" id="6585768at2759"/>
<reference evidence="2" key="1">
    <citation type="journal article" date="2021" name="Open Biol.">
        <title>Shared evolutionary footprints suggest mitochondrial oxidative damage underlies multiple complex I losses in fungi.</title>
        <authorList>
            <person name="Schikora-Tamarit M.A."/>
            <person name="Marcet-Houben M."/>
            <person name="Nosek J."/>
            <person name="Gabaldon T."/>
        </authorList>
    </citation>
    <scope>NUCLEOTIDE SEQUENCE</scope>
    <source>
        <strain evidence="2">CBS2887</strain>
    </source>
</reference>
<dbReference type="PRINTS" id="PR00449">
    <property type="entry name" value="RASTRNSFRMNG"/>
</dbReference>
<gene>
    <name evidence="2" type="ORF">WICPIJ_005329</name>
</gene>
<sequence length="195" mass="22236">MTKFINNEFIDTYRKTTGVNYMDKSYNLATTDIIEFSIYDLGGDPEYQNMLPLAVSDSLAICYCFDLTKKESLVNVERWWKLTKIANENPDIVPVLIGTKYDLFVEKSLEYQEEMYIDSLKYAKALGSPIIFTSAAKSVNIQKILKVVTGLAFDLKNIDLPQFSRFGEPILIFKKVLIDGILLEYYNSSNAASSR</sequence>
<protein>
    <submittedName>
        <fullName evidence="2">Uncharacterized protein</fullName>
    </submittedName>
</protein>
<dbReference type="GO" id="GO:0003924">
    <property type="term" value="F:GTPase activity"/>
    <property type="evidence" value="ECO:0007669"/>
    <property type="project" value="InterPro"/>
</dbReference>
<evidence type="ECO:0000313" key="2">
    <source>
        <dbReference type="EMBL" id="KAH3683710.1"/>
    </source>
</evidence>
<dbReference type="GO" id="GO:0005525">
    <property type="term" value="F:GTP binding"/>
    <property type="evidence" value="ECO:0007669"/>
    <property type="project" value="InterPro"/>
</dbReference>
<dbReference type="PROSITE" id="PS51419">
    <property type="entry name" value="RAB"/>
    <property type="match status" value="1"/>
</dbReference>
<dbReference type="Proteomes" id="UP000774326">
    <property type="component" value="Unassembled WGS sequence"/>
</dbReference>
<evidence type="ECO:0000313" key="3">
    <source>
        <dbReference type="Proteomes" id="UP000774326"/>
    </source>
</evidence>
<dbReference type="InterPro" id="IPR027417">
    <property type="entry name" value="P-loop_NTPase"/>
</dbReference>
<keyword evidence="1" id="KW-0547">Nucleotide-binding</keyword>
<name>A0A9P8Q677_WICPI</name>
<dbReference type="AlphaFoldDB" id="A0A9P8Q677"/>
<dbReference type="Pfam" id="PF00071">
    <property type="entry name" value="Ras"/>
    <property type="match status" value="1"/>
</dbReference>
<proteinExistence type="predicted"/>
<dbReference type="EMBL" id="JAEUBG010002986">
    <property type="protein sequence ID" value="KAH3683710.1"/>
    <property type="molecule type" value="Genomic_DNA"/>
</dbReference>
<dbReference type="Gene3D" id="3.40.50.300">
    <property type="entry name" value="P-loop containing nucleotide triphosphate hydrolases"/>
    <property type="match status" value="1"/>
</dbReference>